<protein>
    <submittedName>
        <fullName evidence="1">Uncharacterized protein</fullName>
    </submittedName>
</protein>
<organism evidence="1">
    <name type="scientific">Siphoviridae sp. ctsus30</name>
    <dbReference type="NCBI Taxonomy" id="2826488"/>
    <lineage>
        <taxon>Viruses</taxon>
        <taxon>Duplodnaviria</taxon>
        <taxon>Heunggongvirae</taxon>
        <taxon>Uroviricota</taxon>
        <taxon>Caudoviricetes</taxon>
    </lineage>
</organism>
<accession>A0A8S5MW81</accession>
<sequence>MTVIYFDAETRKAFRKIAELVDIMGIEFEQELSDTQIMDKDGVVHDLSELVKTKCMINTGVCLHMAVHTAYEDLFISSGGNQFTPKRLAELIHEHSEDPDVEITVHKF</sequence>
<name>A0A8S5MW81_9CAUD</name>
<reference evidence="1" key="1">
    <citation type="journal article" date="2021" name="Proc. Natl. Acad. Sci. U.S.A.">
        <title>A Catalog of Tens of Thousands of Viruses from Human Metagenomes Reveals Hidden Associations with Chronic Diseases.</title>
        <authorList>
            <person name="Tisza M.J."/>
            <person name="Buck C.B."/>
        </authorList>
    </citation>
    <scope>NUCLEOTIDE SEQUENCE</scope>
    <source>
        <strain evidence="1">Ctsus30</strain>
    </source>
</reference>
<proteinExistence type="predicted"/>
<evidence type="ECO:0000313" key="1">
    <source>
        <dbReference type="EMBL" id="DAD86354.1"/>
    </source>
</evidence>
<dbReference type="EMBL" id="BK014997">
    <property type="protein sequence ID" value="DAD86354.1"/>
    <property type="molecule type" value="Genomic_DNA"/>
</dbReference>